<evidence type="ECO:0000256" key="1">
    <source>
        <dbReference type="ARBA" id="ARBA00004141"/>
    </source>
</evidence>
<dbReference type="EMBL" id="UYRV01113066">
    <property type="protein sequence ID" value="VDN27969.1"/>
    <property type="molecule type" value="Genomic_DNA"/>
</dbReference>
<keyword evidence="2" id="KW-0813">Transport</keyword>
<gene>
    <name evidence="7" type="ORF">CGOC_LOCUS10815</name>
</gene>
<evidence type="ECO:0000256" key="6">
    <source>
        <dbReference type="SAM" id="Phobius"/>
    </source>
</evidence>
<accession>A0A3P7QC63</accession>
<dbReference type="InterPro" id="IPR044770">
    <property type="entry name" value="MFS_spinster-like"/>
</dbReference>
<proteinExistence type="predicted"/>
<keyword evidence="4 6" id="KW-1133">Transmembrane helix</keyword>
<evidence type="ECO:0000313" key="8">
    <source>
        <dbReference type="Proteomes" id="UP000271889"/>
    </source>
</evidence>
<dbReference type="SUPFAM" id="SSF103473">
    <property type="entry name" value="MFS general substrate transporter"/>
    <property type="match status" value="1"/>
</dbReference>
<dbReference type="PANTHER" id="PTHR23505:SF79">
    <property type="entry name" value="PROTEIN SPINSTER"/>
    <property type="match status" value="1"/>
</dbReference>
<dbReference type="OrthoDB" id="6770063at2759"/>
<feature type="transmembrane region" description="Helical" evidence="6">
    <location>
        <begin position="85"/>
        <end position="110"/>
    </location>
</feature>
<keyword evidence="8" id="KW-1185">Reference proteome</keyword>
<dbReference type="AlphaFoldDB" id="A0A3P7QC63"/>
<keyword evidence="5 6" id="KW-0472">Membrane</keyword>
<organism evidence="7 8">
    <name type="scientific">Cylicostephanus goldi</name>
    <name type="common">Nematode worm</name>
    <dbReference type="NCBI Taxonomy" id="71465"/>
    <lineage>
        <taxon>Eukaryota</taxon>
        <taxon>Metazoa</taxon>
        <taxon>Ecdysozoa</taxon>
        <taxon>Nematoda</taxon>
        <taxon>Chromadorea</taxon>
        <taxon>Rhabditida</taxon>
        <taxon>Rhabditina</taxon>
        <taxon>Rhabditomorpha</taxon>
        <taxon>Strongyloidea</taxon>
        <taxon>Strongylidae</taxon>
        <taxon>Cylicostephanus</taxon>
    </lineage>
</organism>
<sequence length="231" mass="25731">MLEDLKYFAKVRTYQLTTLGFTSVVFCTGSASWWTPQMMTFAYGIQNNVDDVPKDEVTHISVTFGIITCCAGIIGIITGSTIAQIFMFLAVTSMCFNFAVNMDILMYVIVPNRRATATAIQSLFSHLFGDASSPYIIGFISDSIRGDRTTSLARYYALQYAMFLPNAVLIISIGCYLWATFYVVNDHHRAKEDMHAIILGVSVEDEWSSDVETLASNVRRTLSDTADNPIE</sequence>
<name>A0A3P7QC63_CYLGO</name>
<evidence type="ECO:0000256" key="2">
    <source>
        <dbReference type="ARBA" id="ARBA00022448"/>
    </source>
</evidence>
<dbReference type="GO" id="GO:0016020">
    <property type="term" value="C:membrane"/>
    <property type="evidence" value="ECO:0007669"/>
    <property type="project" value="UniProtKB-SubCell"/>
</dbReference>
<comment type="subcellular location">
    <subcellularLocation>
        <location evidence="1">Membrane</location>
        <topology evidence="1">Multi-pass membrane protein</topology>
    </subcellularLocation>
</comment>
<evidence type="ECO:0000313" key="7">
    <source>
        <dbReference type="EMBL" id="VDN27969.1"/>
    </source>
</evidence>
<evidence type="ECO:0000256" key="4">
    <source>
        <dbReference type="ARBA" id="ARBA00022989"/>
    </source>
</evidence>
<evidence type="ECO:0000256" key="3">
    <source>
        <dbReference type="ARBA" id="ARBA00022692"/>
    </source>
</evidence>
<evidence type="ECO:0000256" key="5">
    <source>
        <dbReference type="ARBA" id="ARBA00023136"/>
    </source>
</evidence>
<dbReference type="Proteomes" id="UP000271889">
    <property type="component" value="Unassembled WGS sequence"/>
</dbReference>
<evidence type="ECO:0008006" key="9">
    <source>
        <dbReference type="Google" id="ProtNLM"/>
    </source>
</evidence>
<feature type="transmembrane region" description="Helical" evidence="6">
    <location>
        <begin position="12"/>
        <end position="34"/>
    </location>
</feature>
<feature type="transmembrane region" description="Helical" evidence="6">
    <location>
        <begin position="57"/>
        <end position="78"/>
    </location>
</feature>
<reference evidence="7 8" key="1">
    <citation type="submission" date="2018-11" db="EMBL/GenBank/DDBJ databases">
        <authorList>
            <consortium name="Pathogen Informatics"/>
        </authorList>
    </citation>
    <scope>NUCLEOTIDE SEQUENCE [LARGE SCALE GENOMIC DNA]</scope>
</reference>
<keyword evidence="3 6" id="KW-0812">Transmembrane</keyword>
<protein>
    <recommendedName>
        <fullName evidence="9">Major facilitator superfamily (MFS) profile domain-containing protein</fullName>
    </recommendedName>
</protein>
<dbReference type="PANTHER" id="PTHR23505">
    <property type="entry name" value="SPINSTER"/>
    <property type="match status" value="1"/>
</dbReference>
<dbReference type="InterPro" id="IPR036259">
    <property type="entry name" value="MFS_trans_sf"/>
</dbReference>
<feature type="transmembrane region" description="Helical" evidence="6">
    <location>
        <begin position="160"/>
        <end position="184"/>
    </location>
</feature>